<reference evidence="11" key="1">
    <citation type="submission" date="2022-11" db="UniProtKB">
        <authorList>
            <consortium name="WormBaseParasite"/>
        </authorList>
    </citation>
    <scope>IDENTIFICATION</scope>
</reference>
<accession>A0A915CPP7</accession>
<sequence>MSNLSENELNNKIDRCLADTLLKVGGGLAVGIVASAAIFKGRTFPIWLGTGIGIGMGWSNFNHDLNEPYRLHGKKVKVGSEGGKPAYQITIENGSSVSKSNA</sequence>
<organism evidence="10 11">
    <name type="scientific">Ditylenchus dipsaci</name>
    <dbReference type="NCBI Taxonomy" id="166011"/>
    <lineage>
        <taxon>Eukaryota</taxon>
        <taxon>Metazoa</taxon>
        <taxon>Ecdysozoa</taxon>
        <taxon>Nematoda</taxon>
        <taxon>Chromadorea</taxon>
        <taxon>Rhabditida</taxon>
        <taxon>Tylenchina</taxon>
        <taxon>Tylenchomorpha</taxon>
        <taxon>Sphaerularioidea</taxon>
        <taxon>Anguinidae</taxon>
        <taxon>Anguininae</taxon>
        <taxon>Ditylenchus</taxon>
    </lineage>
</organism>
<dbReference type="InterPro" id="IPR007512">
    <property type="entry name" value="Mic10"/>
</dbReference>
<dbReference type="GO" id="GO:0061617">
    <property type="term" value="C:MICOS complex"/>
    <property type="evidence" value="ECO:0007669"/>
    <property type="project" value="UniProtKB-UniRule"/>
</dbReference>
<keyword evidence="5 9" id="KW-0999">Mitochondrion inner membrane</keyword>
<evidence type="ECO:0000313" key="10">
    <source>
        <dbReference type="Proteomes" id="UP000887574"/>
    </source>
</evidence>
<keyword evidence="4 9" id="KW-0812">Transmembrane</keyword>
<evidence type="ECO:0000256" key="5">
    <source>
        <dbReference type="ARBA" id="ARBA00022792"/>
    </source>
</evidence>
<evidence type="ECO:0000256" key="4">
    <source>
        <dbReference type="ARBA" id="ARBA00022692"/>
    </source>
</evidence>
<evidence type="ECO:0000256" key="3">
    <source>
        <dbReference type="ARBA" id="ARBA00006792"/>
    </source>
</evidence>
<evidence type="ECO:0000256" key="9">
    <source>
        <dbReference type="RuleBase" id="RU363011"/>
    </source>
</evidence>
<dbReference type="PANTHER" id="PTHR21304">
    <property type="entry name" value="MICOS COMPLEX SUBUNIT MIC10"/>
    <property type="match status" value="1"/>
</dbReference>
<dbReference type="WBParaSite" id="jg10796">
    <property type="protein sequence ID" value="jg10796"/>
    <property type="gene ID" value="jg10796"/>
</dbReference>
<evidence type="ECO:0000256" key="7">
    <source>
        <dbReference type="ARBA" id="ARBA00023128"/>
    </source>
</evidence>
<comment type="subunit">
    <text evidence="9">Component of the mitochondrial contact site and cristae organizing system (MICOS) complex.</text>
</comment>
<keyword evidence="7 9" id="KW-0496">Mitochondrion</keyword>
<evidence type="ECO:0000256" key="6">
    <source>
        <dbReference type="ARBA" id="ARBA00022989"/>
    </source>
</evidence>
<evidence type="ECO:0000256" key="1">
    <source>
        <dbReference type="ARBA" id="ARBA00002689"/>
    </source>
</evidence>
<dbReference type="Pfam" id="PF04418">
    <property type="entry name" value="DUF543"/>
    <property type="match status" value="1"/>
</dbReference>
<comment type="subcellular location">
    <subcellularLocation>
        <location evidence="2 9">Mitochondrion inner membrane</location>
        <topology evidence="2 9">Single-pass membrane protein</topology>
    </subcellularLocation>
</comment>
<evidence type="ECO:0000256" key="8">
    <source>
        <dbReference type="ARBA" id="ARBA00023136"/>
    </source>
</evidence>
<dbReference type="PANTHER" id="PTHR21304:SF0">
    <property type="entry name" value="MICOS COMPLEX SUBUNIT MIC10"/>
    <property type="match status" value="1"/>
</dbReference>
<comment type="function">
    <text evidence="1 9">Component of the MICOS complex, a large protein complex of the mitochondrial inner membrane that plays crucial roles in the maintenance of crista junctions, inner membrane architecture, and formation of contact sites to the outer membrane.</text>
</comment>
<comment type="similarity">
    <text evidence="3 9">Belongs to the MICOS complex subunit Mic10 family.</text>
</comment>
<keyword evidence="10" id="KW-1185">Reference proteome</keyword>
<dbReference type="AlphaFoldDB" id="A0A915CPP7"/>
<feature type="transmembrane region" description="Helical" evidence="9">
    <location>
        <begin position="20"/>
        <end position="39"/>
    </location>
</feature>
<evidence type="ECO:0000256" key="2">
    <source>
        <dbReference type="ARBA" id="ARBA00004434"/>
    </source>
</evidence>
<keyword evidence="8 9" id="KW-0472">Membrane</keyword>
<keyword evidence="6 9" id="KW-1133">Transmembrane helix</keyword>
<evidence type="ECO:0000313" key="11">
    <source>
        <dbReference type="WBParaSite" id="jg10796"/>
    </source>
</evidence>
<dbReference type="Proteomes" id="UP000887574">
    <property type="component" value="Unplaced"/>
</dbReference>
<proteinExistence type="inferred from homology"/>
<name>A0A915CPP7_9BILA</name>
<protein>
    <recommendedName>
        <fullName evidence="9">MICOS complex subunit MIC10</fullName>
    </recommendedName>
</protein>